<organism evidence="1">
    <name type="scientific">marine sediment metagenome</name>
    <dbReference type="NCBI Taxonomy" id="412755"/>
    <lineage>
        <taxon>unclassified sequences</taxon>
        <taxon>metagenomes</taxon>
        <taxon>ecological metagenomes</taxon>
    </lineage>
</organism>
<evidence type="ECO:0000313" key="1">
    <source>
        <dbReference type="EMBL" id="GAH59770.1"/>
    </source>
</evidence>
<dbReference type="PROSITE" id="PS51257">
    <property type="entry name" value="PROKAR_LIPOPROTEIN"/>
    <property type="match status" value="1"/>
</dbReference>
<sequence>MKKYFVILFLLVFAIFISGCIGILTTPGEDSITPGKGKLEIYLTDASGNYKENDSGTYSAVYITISKIEGHIAGEGEEPWKVLRG</sequence>
<comment type="caution">
    <text evidence="1">The sequence shown here is derived from an EMBL/GenBank/DDBJ whole genome shotgun (WGS) entry which is preliminary data.</text>
</comment>
<dbReference type="EMBL" id="BARU01017395">
    <property type="protein sequence ID" value="GAH59770.1"/>
    <property type="molecule type" value="Genomic_DNA"/>
</dbReference>
<name>X1HRR9_9ZZZZ</name>
<dbReference type="AlphaFoldDB" id="X1HRR9"/>
<accession>X1HRR9</accession>
<evidence type="ECO:0008006" key="2">
    <source>
        <dbReference type="Google" id="ProtNLM"/>
    </source>
</evidence>
<protein>
    <recommendedName>
        <fullName evidence="2">DUF4382 domain-containing protein</fullName>
    </recommendedName>
</protein>
<reference evidence="1" key="1">
    <citation type="journal article" date="2014" name="Front. Microbiol.">
        <title>High frequency of phylogenetically diverse reductive dehalogenase-homologous genes in deep subseafloor sedimentary metagenomes.</title>
        <authorList>
            <person name="Kawai M."/>
            <person name="Futagami T."/>
            <person name="Toyoda A."/>
            <person name="Takaki Y."/>
            <person name="Nishi S."/>
            <person name="Hori S."/>
            <person name="Arai W."/>
            <person name="Tsubouchi T."/>
            <person name="Morono Y."/>
            <person name="Uchiyama I."/>
            <person name="Ito T."/>
            <person name="Fujiyama A."/>
            <person name="Inagaki F."/>
            <person name="Takami H."/>
        </authorList>
    </citation>
    <scope>NUCLEOTIDE SEQUENCE</scope>
    <source>
        <strain evidence="1">Expedition CK06-06</strain>
    </source>
</reference>
<proteinExistence type="predicted"/>
<gene>
    <name evidence="1" type="ORF">S03H2_28865</name>
</gene>